<dbReference type="Pfam" id="PF00057">
    <property type="entry name" value="Ldl_recept_a"/>
    <property type="match status" value="1"/>
</dbReference>
<evidence type="ECO:0000256" key="1">
    <source>
        <dbReference type="ARBA" id="ARBA00023157"/>
    </source>
</evidence>
<dbReference type="PROSITE" id="PS50068">
    <property type="entry name" value="LDLRA_2"/>
    <property type="match status" value="1"/>
</dbReference>
<dbReference type="Gene3D" id="4.10.400.10">
    <property type="entry name" value="Low-density Lipoprotein Receptor"/>
    <property type="match status" value="1"/>
</dbReference>
<dbReference type="PANTHER" id="PTHR47537:SF6">
    <property type="entry name" value="CUB DOMAIN-CONTAINING PROTEIN"/>
    <property type="match status" value="1"/>
</dbReference>
<dbReference type="InterPro" id="IPR036055">
    <property type="entry name" value="LDL_receptor-like_sf"/>
</dbReference>
<feature type="chain" id="PRO_5034430050" evidence="4">
    <location>
        <begin position="33"/>
        <end position="860"/>
    </location>
</feature>
<accession>A0A8D8PR98</accession>
<evidence type="ECO:0000256" key="4">
    <source>
        <dbReference type="SAM" id="SignalP"/>
    </source>
</evidence>
<evidence type="ECO:0000259" key="5">
    <source>
        <dbReference type="PROSITE" id="PS01180"/>
    </source>
</evidence>
<feature type="domain" description="CUB" evidence="5">
    <location>
        <begin position="478"/>
        <end position="607"/>
    </location>
</feature>
<evidence type="ECO:0000313" key="6">
    <source>
        <dbReference type="EMBL" id="CAG6611139.1"/>
    </source>
</evidence>
<keyword evidence="3" id="KW-1133">Transmembrane helix</keyword>
<keyword evidence="4" id="KW-0732">Signal</keyword>
<dbReference type="PROSITE" id="PS01180">
    <property type="entry name" value="CUB"/>
    <property type="match status" value="5"/>
</dbReference>
<dbReference type="SUPFAM" id="SSF57424">
    <property type="entry name" value="LDL receptor-like module"/>
    <property type="match status" value="1"/>
</dbReference>
<feature type="transmembrane region" description="Helical" evidence="3">
    <location>
        <begin position="787"/>
        <end position="813"/>
    </location>
</feature>
<name>A0A8D8PR98_9HEMI</name>
<dbReference type="InterPro" id="IPR053207">
    <property type="entry name" value="Non-NMDA_GluR_Accessory"/>
</dbReference>
<sequence length="860" mass="95996">MAQANWHTSARTSLGLSLQLLVLLVFTQQSNSDGEIERTMALGSDPTKSPIKCDRKFVSLAGGPLNGTFVAPTIILPVNQSISFQCVYTFIAGPGQRVEVEFDTFNLRGTPPECNHEYLDVYEEVRSPDPASLINSPFGGRYCGPISPRTRISLFRVVAISFYTDKNVTGPAQFTGRYTFVNDSEYQVGTSAPDTACSFVVHSKVKRQGTIISPTYPGTYPKSLNCSYLFYGAEGQRVRLEFRDFDLFFGGPHCPFDVVKVFDGDNTSSPVIGTYCGQQRNLVLYSSESKLLVTFGTLQRTANTQNRGFKGIFEFSESFVKLEFIEKSGEHIRGTECDQKILSKKESTGFVYSPNYPFPYLPKIVCRYFIYGMQDSQNLERVKLEFKKFDIPKGEKGDCSDGFLKLYLKGQEATDNYEKFDHEMCGQEEKSPIVMVSDGPRLVLVFSSGELQGGGFKAKYSFETEYKVPGTAAPDGACNFTYRSSSKKKGEFNSPRYPSNYPSNLTCTYNFLATPNEQVTIIFDQFKIRADSANTSYAQMGVSSCHEDWLEMYNLYKDGTEKLIGRYCGMTTPGPMESNRGAIGVRILLHTDALGVYSGFKARYSFDVAKSIFGDCGGNVSSSNNGEILSPNFPLNYDSPSRGMPSKTCNWYINVRPNYKIMLNFEIFSFEGDPAGRGCSAAVVRVWNTKDDPPLELCGEKGSKDKWEFLSESNEMRLSFISAEKSVGAQGFKATWTEISLPKNPCNEFRCSKSKYCIPKKLQCNKRANCGADDDSDEKNCVVEVPLDIWFCSLMASLAASVVLTMVLCVWCMRRRSRNRRHHSRHLARLHASPGSLRSLAGQQHVCDELGQRFASVDSV</sequence>
<dbReference type="InterPro" id="IPR000859">
    <property type="entry name" value="CUB_dom"/>
</dbReference>
<proteinExistence type="predicted"/>
<evidence type="ECO:0000256" key="2">
    <source>
        <dbReference type="PROSITE-ProRule" id="PRU00124"/>
    </source>
</evidence>
<dbReference type="EMBL" id="HBUF01020841">
    <property type="protein sequence ID" value="CAG6611139.1"/>
    <property type="molecule type" value="Transcribed_RNA"/>
</dbReference>
<feature type="domain" description="CUB" evidence="5">
    <location>
        <begin position="197"/>
        <end position="316"/>
    </location>
</feature>
<dbReference type="InterPro" id="IPR002172">
    <property type="entry name" value="LDrepeatLR_classA_rpt"/>
</dbReference>
<evidence type="ECO:0000256" key="3">
    <source>
        <dbReference type="SAM" id="Phobius"/>
    </source>
</evidence>
<dbReference type="FunFam" id="2.60.120.290:FF:000005">
    <property type="entry name" value="Procollagen C-endopeptidase enhancer 1"/>
    <property type="match status" value="1"/>
</dbReference>
<dbReference type="Gene3D" id="2.60.120.290">
    <property type="entry name" value="Spermadhesin, CUB domain"/>
    <property type="match status" value="5"/>
</dbReference>
<dbReference type="AlphaFoldDB" id="A0A8D8PR98"/>
<comment type="caution">
    <text evidence="2">Lacks conserved residue(s) required for the propagation of feature annotation.</text>
</comment>
<dbReference type="PANTHER" id="PTHR47537">
    <property type="entry name" value="CUBILIN"/>
    <property type="match status" value="1"/>
</dbReference>
<keyword evidence="1" id="KW-1015">Disulfide bond</keyword>
<dbReference type="SUPFAM" id="SSF49854">
    <property type="entry name" value="Spermadhesin, CUB domain"/>
    <property type="match status" value="5"/>
</dbReference>
<protein>
    <submittedName>
        <fullName evidence="6">Cubilin</fullName>
    </submittedName>
</protein>
<dbReference type="SMART" id="SM00042">
    <property type="entry name" value="CUB"/>
    <property type="match status" value="5"/>
</dbReference>
<feature type="domain" description="CUB" evidence="5">
    <location>
        <begin position="337"/>
        <end position="463"/>
    </location>
</feature>
<reference evidence="6" key="1">
    <citation type="submission" date="2021-05" db="EMBL/GenBank/DDBJ databases">
        <authorList>
            <person name="Alioto T."/>
            <person name="Alioto T."/>
            <person name="Gomez Garrido J."/>
        </authorList>
    </citation>
    <scope>NUCLEOTIDE SEQUENCE</scope>
</reference>
<feature type="domain" description="CUB" evidence="5">
    <location>
        <begin position="53"/>
        <end position="181"/>
    </location>
</feature>
<dbReference type="CDD" id="cd00041">
    <property type="entry name" value="CUB"/>
    <property type="match status" value="5"/>
</dbReference>
<feature type="domain" description="CUB" evidence="5">
    <location>
        <begin position="616"/>
        <end position="739"/>
    </location>
</feature>
<dbReference type="GO" id="GO:0005886">
    <property type="term" value="C:plasma membrane"/>
    <property type="evidence" value="ECO:0007669"/>
    <property type="project" value="TreeGrafter"/>
</dbReference>
<organism evidence="6">
    <name type="scientific">Cacopsylla melanoneura</name>
    <dbReference type="NCBI Taxonomy" id="428564"/>
    <lineage>
        <taxon>Eukaryota</taxon>
        <taxon>Metazoa</taxon>
        <taxon>Ecdysozoa</taxon>
        <taxon>Arthropoda</taxon>
        <taxon>Hexapoda</taxon>
        <taxon>Insecta</taxon>
        <taxon>Pterygota</taxon>
        <taxon>Neoptera</taxon>
        <taxon>Paraneoptera</taxon>
        <taxon>Hemiptera</taxon>
        <taxon>Sternorrhyncha</taxon>
        <taxon>Psylloidea</taxon>
        <taxon>Psyllidae</taxon>
        <taxon>Psyllinae</taxon>
        <taxon>Cacopsylla</taxon>
    </lineage>
</organism>
<keyword evidence="3" id="KW-0812">Transmembrane</keyword>
<dbReference type="Pfam" id="PF00431">
    <property type="entry name" value="CUB"/>
    <property type="match status" value="5"/>
</dbReference>
<dbReference type="SMART" id="SM00192">
    <property type="entry name" value="LDLa"/>
    <property type="match status" value="1"/>
</dbReference>
<keyword evidence="3" id="KW-0472">Membrane</keyword>
<feature type="signal peptide" evidence="4">
    <location>
        <begin position="1"/>
        <end position="32"/>
    </location>
</feature>
<dbReference type="InterPro" id="IPR035914">
    <property type="entry name" value="Sperma_CUB_dom_sf"/>
</dbReference>